<reference evidence="1" key="2">
    <citation type="submission" date="2023-06" db="EMBL/GenBank/DDBJ databases">
        <authorList>
            <person name="Kobayashi Y."/>
            <person name="Kayamori A."/>
            <person name="Aoki K."/>
            <person name="Shiwa Y."/>
            <person name="Fujita N."/>
            <person name="Sugita T."/>
            <person name="Iwasaki W."/>
            <person name="Tanaka N."/>
            <person name="Takashima M."/>
        </authorList>
    </citation>
    <scope>NUCLEOTIDE SEQUENCE</scope>
    <source>
        <strain evidence="1">HIS016</strain>
    </source>
</reference>
<keyword evidence="2" id="KW-1185">Reference proteome</keyword>
<organism evidence="1 2">
    <name type="scientific">Cutaneotrichosporon spelunceum</name>
    <dbReference type="NCBI Taxonomy" id="1672016"/>
    <lineage>
        <taxon>Eukaryota</taxon>
        <taxon>Fungi</taxon>
        <taxon>Dikarya</taxon>
        <taxon>Basidiomycota</taxon>
        <taxon>Agaricomycotina</taxon>
        <taxon>Tremellomycetes</taxon>
        <taxon>Trichosporonales</taxon>
        <taxon>Trichosporonaceae</taxon>
        <taxon>Cutaneotrichosporon</taxon>
    </lineage>
</organism>
<accession>A0AAD3Y9C4</accession>
<dbReference type="Proteomes" id="UP001222932">
    <property type="component" value="Unassembled WGS sequence"/>
</dbReference>
<sequence length="107" mass="11530">MPGAKAAVCDQPHPLLLFFISLRSPSSNPYRLNVVLCGRRDPAPATLLSACGVASTRPDLEALTRLRCPWPVSHLSPKQSSSIVPGHNATRLRPAYYPFGRALDPAA</sequence>
<evidence type="ECO:0000313" key="1">
    <source>
        <dbReference type="EMBL" id="GMK53544.1"/>
    </source>
</evidence>
<evidence type="ECO:0000313" key="2">
    <source>
        <dbReference type="Proteomes" id="UP001222932"/>
    </source>
</evidence>
<gene>
    <name evidence="1" type="ORF">CspeluHIS016_0101300</name>
</gene>
<name>A0AAD3Y9C4_9TREE</name>
<reference evidence="1" key="1">
    <citation type="journal article" date="2023" name="BMC Genomics">
        <title>Chromosome-level genome assemblies of Cutaneotrichosporon spp. (Trichosporonales, Basidiomycota) reveal imbalanced evolution between nucleotide sequences and chromosome synteny.</title>
        <authorList>
            <person name="Kobayashi Y."/>
            <person name="Kayamori A."/>
            <person name="Aoki K."/>
            <person name="Shiwa Y."/>
            <person name="Matsutani M."/>
            <person name="Fujita N."/>
            <person name="Sugita T."/>
            <person name="Iwasaki W."/>
            <person name="Tanaka N."/>
            <person name="Takashima M."/>
        </authorList>
    </citation>
    <scope>NUCLEOTIDE SEQUENCE</scope>
    <source>
        <strain evidence="1">HIS016</strain>
    </source>
</reference>
<proteinExistence type="predicted"/>
<protein>
    <submittedName>
        <fullName evidence="1">Uncharacterized protein</fullName>
    </submittedName>
</protein>
<dbReference type="AlphaFoldDB" id="A0AAD3Y9C4"/>
<dbReference type="EMBL" id="BTCM01000001">
    <property type="protein sequence ID" value="GMK53544.1"/>
    <property type="molecule type" value="Genomic_DNA"/>
</dbReference>
<comment type="caution">
    <text evidence="1">The sequence shown here is derived from an EMBL/GenBank/DDBJ whole genome shotgun (WGS) entry which is preliminary data.</text>
</comment>